<dbReference type="PANTHER" id="PTHR11365:SF23">
    <property type="entry name" value="HYPOTHETICAL 5-OXOPROLINASE (EUROFUNG)-RELATED"/>
    <property type="match status" value="1"/>
</dbReference>
<name>A0A552WW64_9MICO</name>
<dbReference type="AlphaFoldDB" id="A0A552WW64"/>
<sequence>MTLAPELTSAPAYEAALVDVDPVTYEVVRHRLLAIVEQQSVVLKNVSGSPLVTEANDCNTGIYLSDGQIAAMGPHIVFHSGSMELVVSNILTDCGDNPGINEGDVFITNDPYKGALHLPDITMLEPVIHDGVRVGWVGSCCHVLDIGGMTRSSWCPDATESFQEGLIIPPTKLVEGGTIRDDVWRLILSASRLPANLGLDLKAMIAANTHARRGLLRLIDRYGVDVVMTVMRTMLDKSEAAARARISALPDGVFRARNYFDHDGHESNIARIAVELTKRGDELVFDYGDSSEQLPGIFNCTLSGLRGGVFASVLPVIAPDIHWNSGIMRAISVEAPEGLVVNAKQPAPCGGATVGGAYMVKNTAHSVISALATADPSTRDEAMAESTGSIQVFHVGGLNQHGYPFGGAVTEALTGGGGATAHHDGIDYAGPHEILSYQITNVEGDESNFPLLWLRREINTDSGGAGRHHGGSSLSSAFTVHDANFVHGVLMAHSLSMPSSTGLHGGLPGATHHVRLARGTDVKEALASGAAPVGVGDLDGPVTDYAGSPGELFLTPGDVVDWSFHGGGGWGDGIDADAQSVGADVARARISVEGAERYYGVVVKDGEVDVAATTRKRDEIRARRIAWPRSRSGDVPAVATLAGARRIGDKLLLAEAAGGGLVFACDCGHVLAPGSENWKAHAGRTALTADDLGAKVRLHPELVADGYACPGCGSLLTVEVRWQRDEPLHDVQLQRLS</sequence>
<dbReference type="PANTHER" id="PTHR11365">
    <property type="entry name" value="5-OXOPROLINASE RELATED"/>
    <property type="match status" value="1"/>
</dbReference>
<dbReference type="GO" id="GO:0005829">
    <property type="term" value="C:cytosol"/>
    <property type="evidence" value="ECO:0007669"/>
    <property type="project" value="TreeGrafter"/>
</dbReference>
<evidence type="ECO:0000313" key="2">
    <source>
        <dbReference type="EMBL" id="TRW47034.1"/>
    </source>
</evidence>
<protein>
    <submittedName>
        <fullName evidence="2">Hydantoinase B/oxoprolinase family protein</fullName>
    </submittedName>
</protein>
<accession>A0A552WW64</accession>
<dbReference type="GO" id="GO:0006749">
    <property type="term" value="P:glutathione metabolic process"/>
    <property type="evidence" value="ECO:0007669"/>
    <property type="project" value="TreeGrafter"/>
</dbReference>
<dbReference type="RefSeq" id="WP_143417123.1">
    <property type="nucleotide sequence ID" value="NZ_VJXR01000005.1"/>
</dbReference>
<dbReference type="InterPro" id="IPR003692">
    <property type="entry name" value="Hydantoinase_B"/>
</dbReference>
<keyword evidence="3" id="KW-1185">Reference proteome</keyword>
<dbReference type="Proteomes" id="UP000318693">
    <property type="component" value="Unassembled WGS sequence"/>
</dbReference>
<evidence type="ECO:0000259" key="1">
    <source>
        <dbReference type="Pfam" id="PF02538"/>
    </source>
</evidence>
<organism evidence="2 3">
    <name type="scientific">Georgenia yuyongxinii</name>
    <dbReference type="NCBI Taxonomy" id="2589797"/>
    <lineage>
        <taxon>Bacteria</taxon>
        <taxon>Bacillati</taxon>
        <taxon>Actinomycetota</taxon>
        <taxon>Actinomycetes</taxon>
        <taxon>Micrococcales</taxon>
        <taxon>Bogoriellaceae</taxon>
        <taxon>Georgenia</taxon>
    </lineage>
</organism>
<dbReference type="EMBL" id="VJXR01000005">
    <property type="protein sequence ID" value="TRW47034.1"/>
    <property type="molecule type" value="Genomic_DNA"/>
</dbReference>
<evidence type="ECO:0000313" key="3">
    <source>
        <dbReference type="Proteomes" id="UP000318693"/>
    </source>
</evidence>
<feature type="domain" description="Hydantoinase B/oxoprolinase" evidence="1">
    <location>
        <begin position="21"/>
        <end position="572"/>
    </location>
</feature>
<proteinExistence type="predicted"/>
<comment type="caution">
    <text evidence="2">The sequence shown here is derived from an EMBL/GenBank/DDBJ whole genome shotgun (WGS) entry which is preliminary data.</text>
</comment>
<dbReference type="GO" id="GO:0017168">
    <property type="term" value="F:5-oxoprolinase (ATP-hydrolyzing) activity"/>
    <property type="evidence" value="ECO:0007669"/>
    <property type="project" value="TreeGrafter"/>
</dbReference>
<dbReference type="Pfam" id="PF02538">
    <property type="entry name" value="Hydantoinase_B"/>
    <property type="match status" value="1"/>
</dbReference>
<gene>
    <name evidence="2" type="ORF">FJ693_03405</name>
</gene>
<dbReference type="InterPro" id="IPR045079">
    <property type="entry name" value="Oxoprolinase-like"/>
</dbReference>
<reference evidence="2 3" key="1">
    <citation type="submission" date="2019-07" db="EMBL/GenBank/DDBJ databases">
        <title>Georgenia wutianyii sp. nov. and Georgenia *** sp. nov. isolated from plateau pika (Ochotona curzoniae) in the Qinghai-Tibet plateau of China.</title>
        <authorList>
            <person name="Tian Z."/>
        </authorList>
    </citation>
    <scope>NUCLEOTIDE SEQUENCE [LARGE SCALE GENOMIC DNA]</scope>
    <source>
        <strain evidence="2 3">Z446</strain>
    </source>
</reference>